<keyword evidence="1" id="KW-0408">Iron</keyword>
<reference evidence="2 3" key="1">
    <citation type="journal article" date="2014" name="Agronomy (Basel)">
        <title>A Draft Genome Sequence for Ensete ventricosum, the Drought-Tolerant Tree Against Hunger.</title>
        <authorList>
            <person name="Harrison J."/>
            <person name="Moore K.A."/>
            <person name="Paszkiewicz K."/>
            <person name="Jones T."/>
            <person name="Grant M."/>
            <person name="Ambacheew D."/>
            <person name="Muzemil S."/>
            <person name="Studholme D.J."/>
        </authorList>
    </citation>
    <scope>NUCLEOTIDE SEQUENCE [LARGE SCALE GENOMIC DNA]</scope>
</reference>
<dbReference type="InterPro" id="IPR050067">
    <property type="entry name" value="IPM_dehydratase_rel_enz"/>
</dbReference>
<evidence type="ECO:0000313" key="2">
    <source>
        <dbReference type="EMBL" id="RRT60596.1"/>
    </source>
</evidence>
<dbReference type="Gene3D" id="3.30.499.10">
    <property type="entry name" value="Aconitase, domain 3"/>
    <property type="match status" value="1"/>
</dbReference>
<dbReference type="PANTHER" id="PTHR43822">
    <property type="entry name" value="HOMOACONITASE, MITOCHONDRIAL-RELATED"/>
    <property type="match status" value="1"/>
</dbReference>
<proteinExistence type="predicted"/>
<sequence length="173" mass="18964">MASCSSIFGAKVRSFSTVPISYPEKKCLIGLVLGLQNKSSFASCFSPSIRAHSFRKHALNKVLAVMAPARSPRSPSSTGSVGNRCVLFVQVKHAMTMTEKILARASEKSHLEPGENIWVNVDVLMTHDVCGPGTIGIFKKEFGQNARVTILILIPMVVLKLWFRSLRPLLDPI</sequence>
<dbReference type="InterPro" id="IPR036008">
    <property type="entry name" value="Aconitase_4Fe-4S_dom"/>
</dbReference>
<dbReference type="PANTHER" id="PTHR43822:SF2">
    <property type="entry name" value="HOMOACONITASE, MITOCHONDRIAL"/>
    <property type="match status" value="1"/>
</dbReference>
<evidence type="ECO:0000313" key="3">
    <source>
        <dbReference type="Proteomes" id="UP000287651"/>
    </source>
</evidence>
<protein>
    <recommendedName>
        <fullName evidence="4">Aconitase/3-isopropylmalate dehydratase large subunit alpha/beta/alpha domain-containing protein</fullName>
    </recommendedName>
</protein>
<dbReference type="SUPFAM" id="SSF53732">
    <property type="entry name" value="Aconitase iron-sulfur domain"/>
    <property type="match status" value="1"/>
</dbReference>
<dbReference type="AlphaFoldDB" id="A0A426Z9H0"/>
<accession>A0A426Z9H0</accession>
<dbReference type="Proteomes" id="UP000287651">
    <property type="component" value="Unassembled WGS sequence"/>
</dbReference>
<evidence type="ECO:0008006" key="4">
    <source>
        <dbReference type="Google" id="ProtNLM"/>
    </source>
</evidence>
<comment type="caution">
    <text evidence="2">The sequence shown here is derived from an EMBL/GenBank/DDBJ whole genome shotgun (WGS) entry which is preliminary data.</text>
</comment>
<dbReference type="EMBL" id="AMZH03007718">
    <property type="protein sequence ID" value="RRT60596.1"/>
    <property type="molecule type" value="Genomic_DNA"/>
</dbReference>
<organism evidence="2 3">
    <name type="scientific">Ensete ventricosum</name>
    <name type="common">Abyssinian banana</name>
    <name type="synonym">Musa ensete</name>
    <dbReference type="NCBI Taxonomy" id="4639"/>
    <lineage>
        <taxon>Eukaryota</taxon>
        <taxon>Viridiplantae</taxon>
        <taxon>Streptophyta</taxon>
        <taxon>Embryophyta</taxon>
        <taxon>Tracheophyta</taxon>
        <taxon>Spermatophyta</taxon>
        <taxon>Magnoliopsida</taxon>
        <taxon>Liliopsida</taxon>
        <taxon>Zingiberales</taxon>
        <taxon>Musaceae</taxon>
        <taxon>Ensete</taxon>
    </lineage>
</organism>
<gene>
    <name evidence="2" type="ORF">B296_00044844</name>
</gene>
<dbReference type="InterPro" id="IPR015931">
    <property type="entry name" value="Acnase/IPM_dHydase_lsu_aba_1/3"/>
</dbReference>
<evidence type="ECO:0000256" key="1">
    <source>
        <dbReference type="ARBA" id="ARBA00023004"/>
    </source>
</evidence>
<name>A0A426Z9H0_ENSVE</name>